<feature type="compositionally biased region" description="Basic and acidic residues" evidence="6">
    <location>
        <begin position="169"/>
        <end position="195"/>
    </location>
</feature>
<proteinExistence type="inferred from homology"/>
<name>F6HE69_VITVI</name>
<feature type="domain" description="HMA" evidence="8">
    <location>
        <begin position="46"/>
        <end position="109"/>
    </location>
</feature>
<sequence>MASTVAVAAAAAEEPSEQPLKYKPHFFFFLSFSHCFTLFVLFFSVFQTWVLKVSIHCQGCKTKVKKVLQSIDGVYTINIDQKLHKVTVTGNVDVETLIKKLLKTGKPAEMWPEKPSGKEKKSGKGKNKSKENDPKSEENCSDGSPPADAVLKLASAQKHGGESSDDQEKELKNGGKAPEKAPASDHPPAVEHKGSESGCGTGKSGGGKKKKKKGQKGNNTQGGPPGSQLSGVPAGTGSPAHNPGTDQVMGTVNLSPTRQEPCPYPPTFFPHPVYVASYSTAHPSISPYPYTFEIFSDENPNSCSII</sequence>
<evidence type="ECO:0000259" key="8">
    <source>
        <dbReference type="PROSITE" id="PS50846"/>
    </source>
</evidence>
<evidence type="ECO:0000313" key="10">
    <source>
        <dbReference type="Proteomes" id="UP000009183"/>
    </source>
</evidence>
<evidence type="ECO:0000256" key="3">
    <source>
        <dbReference type="ARBA" id="ARBA00023288"/>
    </source>
</evidence>
<keyword evidence="4" id="KW-0636">Prenylation</keyword>
<dbReference type="PANTHER" id="PTHR45868:SF80">
    <property type="entry name" value="F15K9.8-RELATED"/>
    <property type="match status" value="1"/>
</dbReference>
<dbReference type="eggNOG" id="KOG1603">
    <property type="taxonomic scope" value="Eukaryota"/>
</dbReference>
<evidence type="ECO:0000313" key="9">
    <source>
        <dbReference type="EMBL" id="CCB50321.1"/>
    </source>
</evidence>
<evidence type="ECO:0000256" key="4">
    <source>
        <dbReference type="ARBA" id="ARBA00023289"/>
    </source>
</evidence>
<evidence type="ECO:0000256" key="6">
    <source>
        <dbReference type="SAM" id="MobiDB-lite"/>
    </source>
</evidence>
<keyword evidence="7" id="KW-1133">Transmembrane helix</keyword>
<dbReference type="PROSITE" id="PS50846">
    <property type="entry name" value="HMA_2"/>
    <property type="match status" value="1"/>
</dbReference>
<dbReference type="InterPro" id="IPR006121">
    <property type="entry name" value="HMA_dom"/>
</dbReference>
<protein>
    <recommendedName>
        <fullName evidence="8">HMA domain-containing protein</fullName>
    </recommendedName>
</protein>
<keyword evidence="3" id="KW-0449">Lipoprotein</keyword>
<dbReference type="Proteomes" id="UP000009183">
    <property type="component" value="Chromosome 5"/>
</dbReference>
<comment type="similarity">
    <text evidence="5">Belongs to the HIPP family.</text>
</comment>
<dbReference type="Gene3D" id="3.30.70.100">
    <property type="match status" value="1"/>
</dbReference>
<gene>
    <name evidence="9" type="ordered locus">VIT_05s0020g01450</name>
</gene>
<dbReference type="FunFam" id="3.30.70.100:FF:000008">
    <property type="entry name" value="Copper transport protein ATOX1"/>
    <property type="match status" value="1"/>
</dbReference>
<keyword evidence="2" id="KW-0479">Metal-binding</keyword>
<reference evidence="10" key="1">
    <citation type="journal article" date="2007" name="Nature">
        <title>The grapevine genome sequence suggests ancestral hexaploidization in major angiosperm phyla.</title>
        <authorList>
            <consortium name="The French-Italian Public Consortium for Grapevine Genome Characterization."/>
            <person name="Jaillon O."/>
            <person name="Aury J.-M."/>
            <person name="Noel B."/>
            <person name="Policriti A."/>
            <person name="Clepet C."/>
            <person name="Casagrande A."/>
            <person name="Choisne N."/>
            <person name="Aubourg S."/>
            <person name="Vitulo N."/>
            <person name="Jubin C."/>
            <person name="Vezzi A."/>
            <person name="Legeai F."/>
            <person name="Hugueney P."/>
            <person name="Dasilva C."/>
            <person name="Horner D."/>
            <person name="Mica E."/>
            <person name="Jublot D."/>
            <person name="Poulain J."/>
            <person name="Bruyere C."/>
            <person name="Billault A."/>
            <person name="Segurens B."/>
            <person name="Gouyvenoux M."/>
            <person name="Ugarte E."/>
            <person name="Cattonaro F."/>
            <person name="Anthouard V."/>
            <person name="Vico V."/>
            <person name="Del Fabbro C."/>
            <person name="Alaux M."/>
            <person name="Di Gaspero G."/>
            <person name="Dumas V."/>
            <person name="Felice N."/>
            <person name="Paillard S."/>
            <person name="Juman I."/>
            <person name="Moroldo M."/>
            <person name="Scalabrin S."/>
            <person name="Canaguier A."/>
            <person name="Le Clainche I."/>
            <person name="Malacrida G."/>
            <person name="Durand E."/>
            <person name="Pesole G."/>
            <person name="Laucou V."/>
            <person name="Chatelet P."/>
            <person name="Merdinoglu D."/>
            <person name="Delledonne M."/>
            <person name="Pezzotti M."/>
            <person name="Lecharny A."/>
            <person name="Scarpelli C."/>
            <person name="Artiguenave F."/>
            <person name="Pe M.E."/>
            <person name="Valle G."/>
            <person name="Morgante M."/>
            <person name="Caboche M."/>
            <person name="Adam-Blondon A.-F."/>
            <person name="Weissenbach J."/>
            <person name="Quetier F."/>
            <person name="Wincker P."/>
        </authorList>
    </citation>
    <scope>NUCLEOTIDE SEQUENCE [LARGE SCALE GENOMIC DNA]</scope>
    <source>
        <strain evidence="10">cv. Pinot noir / PN40024</strain>
    </source>
</reference>
<dbReference type="SUPFAM" id="SSF55008">
    <property type="entry name" value="HMA, heavy metal-associated domain"/>
    <property type="match status" value="1"/>
</dbReference>
<dbReference type="CDD" id="cd00371">
    <property type="entry name" value="HMA"/>
    <property type="match status" value="1"/>
</dbReference>
<dbReference type="HOGENOM" id="CLU_042477_1_0_1"/>
<organism evidence="9 10">
    <name type="scientific">Vitis vinifera</name>
    <name type="common">Grape</name>
    <dbReference type="NCBI Taxonomy" id="29760"/>
    <lineage>
        <taxon>Eukaryota</taxon>
        <taxon>Viridiplantae</taxon>
        <taxon>Streptophyta</taxon>
        <taxon>Embryophyta</taxon>
        <taxon>Tracheophyta</taxon>
        <taxon>Spermatophyta</taxon>
        <taxon>Magnoliopsida</taxon>
        <taxon>eudicotyledons</taxon>
        <taxon>Gunneridae</taxon>
        <taxon>Pentapetalae</taxon>
        <taxon>rosids</taxon>
        <taxon>Vitales</taxon>
        <taxon>Vitaceae</taxon>
        <taxon>Viteae</taxon>
        <taxon>Vitis</taxon>
    </lineage>
</organism>
<evidence type="ECO:0000256" key="7">
    <source>
        <dbReference type="SAM" id="Phobius"/>
    </source>
</evidence>
<keyword evidence="1" id="KW-0488">Methylation</keyword>
<dbReference type="Pfam" id="PF00403">
    <property type="entry name" value="HMA"/>
    <property type="match status" value="1"/>
</dbReference>
<dbReference type="PaxDb" id="29760-VIT_05s0020g01450.t01"/>
<dbReference type="GO" id="GO:0046872">
    <property type="term" value="F:metal ion binding"/>
    <property type="evidence" value="ECO:0007669"/>
    <property type="project" value="UniProtKB-KW"/>
</dbReference>
<feature type="transmembrane region" description="Helical" evidence="7">
    <location>
        <begin position="26"/>
        <end position="46"/>
    </location>
</feature>
<feature type="compositionally biased region" description="Polar residues" evidence="6">
    <location>
        <begin position="244"/>
        <end position="258"/>
    </location>
</feature>
<keyword evidence="7" id="KW-0472">Membrane</keyword>
<evidence type="ECO:0000256" key="1">
    <source>
        <dbReference type="ARBA" id="ARBA00022481"/>
    </source>
</evidence>
<feature type="compositionally biased region" description="Basic residues" evidence="6">
    <location>
        <begin position="206"/>
        <end position="215"/>
    </location>
</feature>
<dbReference type="FunCoup" id="F6HE69">
    <property type="interactions" value="306"/>
</dbReference>
<evidence type="ECO:0000256" key="2">
    <source>
        <dbReference type="ARBA" id="ARBA00022723"/>
    </source>
</evidence>
<accession>F6HE69</accession>
<dbReference type="InParanoid" id="F6HE69"/>
<evidence type="ECO:0000256" key="5">
    <source>
        <dbReference type="ARBA" id="ARBA00024045"/>
    </source>
</evidence>
<feature type="compositionally biased region" description="Basic and acidic residues" evidence="6">
    <location>
        <begin position="111"/>
        <end position="138"/>
    </location>
</feature>
<dbReference type="PANTHER" id="PTHR45868">
    <property type="entry name" value="HEAVY METAL-ASSOCIATED ISOPRENYLATED PLANT PROTEIN 33-RELATED"/>
    <property type="match status" value="1"/>
</dbReference>
<dbReference type="InterPro" id="IPR036163">
    <property type="entry name" value="HMA_dom_sf"/>
</dbReference>
<dbReference type="AlphaFoldDB" id="F6HE69"/>
<keyword evidence="10" id="KW-1185">Reference proteome</keyword>
<feature type="region of interest" description="Disordered" evidence="6">
    <location>
        <begin position="108"/>
        <end position="260"/>
    </location>
</feature>
<keyword evidence="7" id="KW-0812">Transmembrane</keyword>
<dbReference type="EMBL" id="FN595749">
    <property type="protein sequence ID" value="CCB50321.1"/>
    <property type="molecule type" value="Genomic_DNA"/>
</dbReference>